<accession>A0A2I0CNM7</accession>
<dbReference type="RefSeq" id="WP_101193814.1">
    <property type="nucleotide sequence ID" value="NZ_PIYS01000019.1"/>
</dbReference>
<protein>
    <recommendedName>
        <fullName evidence="3">Uracil-DNA glycosylase-like domain-containing protein</fullName>
    </recommendedName>
</protein>
<name>A0A2I0CNM7_9PSED</name>
<dbReference type="AlphaFoldDB" id="A0A2I0CNM7"/>
<organism evidence="1 2">
    <name type="scientific">Pseudomonas fluvialis</name>
    <dbReference type="NCBI Taxonomy" id="1793966"/>
    <lineage>
        <taxon>Bacteria</taxon>
        <taxon>Pseudomonadati</taxon>
        <taxon>Pseudomonadota</taxon>
        <taxon>Gammaproteobacteria</taxon>
        <taxon>Pseudomonadales</taxon>
        <taxon>Pseudomonadaceae</taxon>
        <taxon>Pseudomonas</taxon>
    </lineage>
</organism>
<comment type="caution">
    <text evidence="1">The sequence shown here is derived from an EMBL/GenBank/DDBJ whole genome shotgun (WGS) entry which is preliminary data.</text>
</comment>
<gene>
    <name evidence="1" type="ORF">CW360_11555</name>
</gene>
<sequence>MSHFEQFSPIILNSTINLSGADLPKELLLSSEGNFQTFYAPFDYINTKARITICGITPGHQQAVNALSEARRQLKAGASIEEARRKSKETASFSGPMRNNLIAMLDHIGIAKLLGIDSCARLFDTHTHLVHYTSALRYPVFVNGANYSGSPSMLKQKSMREQVETHLAEEVKALGNNCLYVPLGPKVAEALEHLQRQGLLKPEQVLAGLPHPSGANAERISYFLGNKAREHLSAKTNAQVLDAARTQLCAKVSSIAAQGWR</sequence>
<proteinExistence type="predicted"/>
<dbReference type="EMBL" id="PIYS01000019">
    <property type="protein sequence ID" value="PKF70767.1"/>
    <property type="molecule type" value="Genomic_DNA"/>
</dbReference>
<dbReference type="Proteomes" id="UP000242861">
    <property type="component" value="Unassembled WGS sequence"/>
</dbReference>
<evidence type="ECO:0008006" key="3">
    <source>
        <dbReference type="Google" id="ProtNLM"/>
    </source>
</evidence>
<reference evidence="2" key="1">
    <citation type="submission" date="2017-12" db="EMBL/GenBank/DDBJ databases">
        <authorList>
            <person name="Yu X.-Y."/>
        </authorList>
    </citation>
    <scope>NUCLEOTIDE SEQUENCE [LARGE SCALE GENOMIC DNA]</scope>
    <source>
        <strain evidence="2">ZYSR67-Z</strain>
    </source>
</reference>
<evidence type="ECO:0000313" key="2">
    <source>
        <dbReference type="Proteomes" id="UP000242861"/>
    </source>
</evidence>
<evidence type="ECO:0000313" key="1">
    <source>
        <dbReference type="EMBL" id="PKF70767.1"/>
    </source>
</evidence>